<evidence type="ECO:0000259" key="1">
    <source>
        <dbReference type="Pfam" id="PF03721"/>
    </source>
</evidence>
<feature type="domain" description="UDP-glucose/GDP-mannose dehydrogenase N-terminal" evidence="1">
    <location>
        <begin position="1"/>
        <end position="46"/>
    </location>
</feature>
<proteinExistence type="predicted"/>
<comment type="caution">
    <text evidence="2">The sequence shown here is derived from an EMBL/GenBank/DDBJ whole genome shotgun (WGS) entry which is preliminary data.</text>
</comment>
<sequence>MNIAVIGLGYVGTVSAACFARDGHRVIGVDINRSKLELLEEGKCPII</sequence>
<protein>
    <recommendedName>
        <fullName evidence="1">UDP-glucose/GDP-mannose dehydrogenase N-terminal domain-containing protein</fullName>
    </recommendedName>
</protein>
<name>X0YH65_9ZZZZ</name>
<dbReference type="PANTHER" id="PTHR43750">
    <property type="entry name" value="UDP-GLUCOSE 6-DEHYDROGENASE TUAD"/>
    <property type="match status" value="1"/>
</dbReference>
<evidence type="ECO:0000313" key="2">
    <source>
        <dbReference type="EMBL" id="GAG55364.1"/>
    </source>
</evidence>
<dbReference type="GO" id="GO:0051287">
    <property type="term" value="F:NAD binding"/>
    <property type="evidence" value="ECO:0007669"/>
    <property type="project" value="InterPro"/>
</dbReference>
<dbReference type="GO" id="GO:0016616">
    <property type="term" value="F:oxidoreductase activity, acting on the CH-OH group of donors, NAD or NADP as acceptor"/>
    <property type="evidence" value="ECO:0007669"/>
    <property type="project" value="InterPro"/>
</dbReference>
<dbReference type="Gene3D" id="3.40.50.720">
    <property type="entry name" value="NAD(P)-binding Rossmann-like Domain"/>
    <property type="match status" value="1"/>
</dbReference>
<feature type="non-terminal residue" evidence="2">
    <location>
        <position position="47"/>
    </location>
</feature>
<dbReference type="Pfam" id="PF03721">
    <property type="entry name" value="UDPG_MGDP_dh_N"/>
    <property type="match status" value="1"/>
</dbReference>
<dbReference type="AlphaFoldDB" id="X0YH65"/>
<reference evidence="2" key="1">
    <citation type="journal article" date="2014" name="Front. Microbiol.">
        <title>High frequency of phylogenetically diverse reductive dehalogenase-homologous genes in deep subseafloor sedimentary metagenomes.</title>
        <authorList>
            <person name="Kawai M."/>
            <person name="Futagami T."/>
            <person name="Toyoda A."/>
            <person name="Takaki Y."/>
            <person name="Nishi S."/>
            <person name="Hori S."/>
            <person name="Arai W."/>
            <person name="Tsubouchi T."/>
            <person name="Morono Y."/>
            <person name="Uchiyama I."/>
            <person name="Ito T."/>
            <person name="Fujiyama A."/>
            <person name="Inagaki F."/>
            <person name="Takami H."/>
        </authorList>
    </citation>
    <scope>NUCLEOTIDE SEQUENCE</scope>
    <source>
        <strain evidence="2">Expedition CK06-06</strain>
    </source>
</reference>
<accession>X0YH65</accession>
<gene>
    <name evidence="2" type="ORF">S01H4_16536</name>
</gene>
<dbReference type="PANTHER" id="PTHR43750:SF1">
    <property type="entry name" value="GDP-MANNOSE 6-DEHYDROGENASE"/>
    <property type="match status" value="1"/>
</dbReference>
<dbReference type="EMBL" id="BART01007254">
    <property type="protein sequence ID" value="GAG55364.1"/>
    <property type="molecule type" value="Genomic_DNA"/>
</dbReference>
<dbReference type="InterPro" id="IPR036291">
    <property type="entry name" value="NAD(P)-bd_dom_sf"/>
</dbReference>
<organism evidence="2">
    <name type="scientific">marine sediment metagenome</name>
    <dbReference type="NCBI Taxonomy" id="412755"/>
    <lineage>
        <taxon>unclassified sequences</taxon>
        <taxon>metagenomes</taxon>
        <taxon>ecological metagenomes</taxon>
    </lineage>
</organism>
<dbReference type="SUPFAM" id="SSF51735">
    <property type="entry name" value="NAD(P)-binding Rossmann-fold domains"/>
    <property type="match status" value="1"/>
</dbReference>
<dbReference type="InterPro" id="IPR001732">
    <property type="entry name" value="UDP-Glc/GDP-Man_DH_N"/>
</dbReference>